<feature type="transmembrane region" description="Helical" evidence="1">
    <location>
        <begin position="21"/>
        <end position="43"/>
    </location>
</feature>
<accession>A0A2U2BRT8</accession>
<keyword evidence="1" id="KW-0812">Transmembrane</keyword>
<reference evidence="3" key="1">
    <citation type="submission" date="2018-05" db="EMBL/GenBank/DDBJ databases">
        <authorList>
            <person name="Liu B.-T."/>
        </authorList>
    </citation>
    <scope>NUCLEOTIDE SEQUENCE [LARGE SCALE GENOMIC DNA]</scope>
    <source>
        <strain evidence="3">WD6-1</strain>
    </source>
</reference>
<evidence type="ECO:0000256" key="1">
    <source>
        <dbReference type="SAM" id="Phobius"/>
    </source>
</evidence>
<dbReference type="AlphaFoldDB" id="A0A2U2BRT8"/>
<dbReference type="OrthoDB" id="327431at2"/>
<sequence length="218" mass="23599">MFIGHYGPAFAGPRFVKTVPLWALFLSVQIVDVAWGIFVALGIERVRVEPGFTAMSPFDLYHMPWTHSLLAALAWAVAIGAVYAVFARADRIAGAVVMGLASFSHWLLDLIVHVPDLPLWPGGPKVGFGLWNNYPAALGLEVVVLLAGFALYLAATRPKTPLGRWTPWGLVALLGLFEGFHLTNPPEGGRVMVGLSTTAVFLILTLAAWGVDRTRQAK</sequence>
<dbReference type="RefSeq" id="WP_109253435.1">
    <property type="nucleotide sequence ID" value="NZ_QEXV01000005.1"/>
</dbReference>
<feature type="transmembrane region" description="Helical" evidence="1">
    <location>
        <begin position="63"/>
        <end position="86"/>
    </location>
</feature>
<keyword evidence="3" id="KW-1185">Reference proteome</keyword>
<organism evidence="2 3">
    <name type="scientific">Marinicauda salina</name>
    <dbReference type="NCBI Taxonomy" id="2135793"/>
    <lineage>
        <taxon>Bacteria</taxon>
        <taxon>Pseudomonadati</taxon>
        <taxon>Pseudomonadota</taxon>
        <taxon>Alphaproteobacteria</taxon>
        <taxon>Maricaulales</taxon>
        <taxon>Maricaulaceae</taxon>
        <taxon>Marinicauda</taxon>
    </lineage>
</organism>
<evidence type="ECO:0000313" key="2">
    <source>
        <dbReference type="EMBL" id="PWE16712.1"/>
    </source>
</evidence>
<evidence type="ECO:0008006" key="4">
    <source>
        <dbReference type="Google" id="ProtNLM"/>
    </source>
</evidence>
<dbReference type="EMBL" id="QEXV01000005">
    <property type="protein sequence ID" value="PWE16712.1"/>
    <property type="molecule type" value="Genomic_DNA"/>
</dbReference>
<gene>
    <name evidence="2" type="ORF">DDZ18_10910</name>
</gene>
<keyword evidence="1" id="KW-1133">Transmembrane helix</keyword>
<comment type="caution">
    <text evidence="2">The sequence shown here is derived from an EMBL/GenBank/DDBJ whole genome shotgun (WGS) entry which is preliminary data.</text>
</comment>
<feature type="transmembrane region" description="Helical" evidence="1">
    <location>
        <begin position="93"/>
        <end position="114"/>
    </location>
</feature>
<dbReference type="Proteomes" id="UP000245168">
    <property type="component" value="Unassembled WGS sequence"/>
</dbReference>
<feature type="transmembrane region" description="Helical" evidence="1">
    <location>
        <begin position="189"/>
        <end position="211"/>
    </location>
</feature>
<keyword evidence="1" id="KW-0472">Membrane</keyword>
<feature type="transmembrane region" description="Helical" evidence="1">
    <location>
        <begin position="134"/>
        <end position="153"/>
    </location>
</feature>
<evidence type="ECO:0000313" key="3">
    <source>
        <dbReference type="Proteomes" id="UP000245168"/>
    </source>
</evidence>
<name>A0A2U2BRT8_9PROT</name>
<feature type="transmembrane region" description="Helical" evidence="1">
    <location>
        <begin position="165"/>
        <end position="183"/>
    </location>
</feature>
<proteinExistence type="predicted"/>
<protein>
    <recommendedName>
        <fullName evidence="4">Metal-dependent hydrolase</fullName>
    </recommendedName>
</protein>